<dbReference type="PaxDb" id="523849-OCC_01314"/>
<sequence>MERAVVDTSVLISAAISKKSSPFKIVELMLLDKIVNYASKETLEEFRRTLVEKVVEGYFTLSFAVKFFEMIKKHSSIVDTKENFNLCRDYEDNKFLDVAYEAKVDYLITLDRDLLDLRDDDKREFKIREHCFKILRPEEFLEELKGE</sequence>
<dbReference type="Proteomes" id="UP000015502">
    <property type="component" value="Chromosome"/>
</dbReference>
<dbReference type="GeneID" id="16549376"/>
<dbReference type="STRING" id="523849.OCC_01314"/>
<feature type="domain" description="PIN" evidence="1">
    <location>
        <begin position="2"/>
        <end position="116"/>
    </location>
</feature>
<accession>H3ZLI8</accession>
<proteinExistence type="predicted"/>
<dbReference type="InterPro" id="IPR002716">
    <property type="entry name" value="PIN_dom"/>
</dbReference>
<dbReference type="EMBL" id="CP006670">
    <property type="protein sequence ID" value="EHR79126.1"/>
    <property type="molecule type" value="Genomic_DNA"/>
</dbReference>
<dbReference type="HOGENOM" id="CLU_116617_1_0_2"/>
<dbReference type="InterPro" id="IPR029060">
    <property type="entry name" value="PIN-like_dom_sf"/>
</dbReference>
<evidence type="ECO:0000313" key="2">
    <source>
        <dbReference type="EMBL" id="EHR79126.1"/>
    </source>
</evidence>
<dbReference type="KEGG" id="tlt:OCC_01314"/>
<dbReference type="SUPFAM" id="SSF88723">
    <property type="entry name" value="PIN domain-like"/>
    <property type="match status" value="1"/>
</dbReference>
<protein>
    <recommendedName>
        <fullName evidence="1">PIN domain-containing protein</fullName>
    </recommendedName>
</protein>
<name>H3ZLI8_THELN</name>
<dbReference type="InterPro" id="IPR002850">
    <property type="entry name" value="PIN_toxin-like"/>
</dbReference>
<reference evidence="2 3" key="1">
    <citation type="journal article" date="2012" name="J. Bacteriol.">
        <title>Genome sequence of the model hyperthermophilic archaeon Thermococcus litoralis NS-C.</title>
        <authorList>
            <person name="Gardner A.F."/>
            <person name="Kumar S."/>
            <person name="Perler F.B."/>
        </authorList>
    </citation>
    <scope>NUCLEOTIDE SEQUENCE [LARGE SCALE GENOMIC DNA]</scope>
    <source>
        <strain evidence="3">ATCC 51850 / DSM 5473 / JCM 8560 / NS-C</strain>
    </source>
</reference>
<keyword evidence="3" id="KW-1185">Reference proteome</keyword>
<dbReference type="Pfam" id="PF13470">
    <property type="entry name" value="PIN_3"/>
    <property type="match status" value="1"/>
</dbReference>
<organism evidence="2 3">
    <name type="scientific">Thermococcus litoralis (strain ATCC 51850 / DSM 5473 / JCM 8560 / NS-C)</name>
    <dbReference type="NCBI Taxonomy" id="523849"/>
    <lineage>
        <taxon>Archaea</taxon>
        <taxon>Methanobacteriati</taxon>
        <taxon>Methanobacteriota</taxon>
        <taxon>Thermococci</taxon>
        <taxon>Thermococcales</taxon>
        <taxon>Thermococcaceae</taxon>
        <taxon>Thermococcus</taxon>
    </lineage>
</organism>
<dbReference type="PANTHER" id="PTHR34610:SF3">
    <property type="entry name" value="SSL7007 PROTEIN"/>
    <property type="match status" value="1"/>
</dbReference>
<dbReference type="NCBIfam" id="TIGR00305">
    <property type="entry name" value="putative toxin-antitoxin system toxin component, PIN family"/>
    <property type="match status" value="1"/>
</dbReference>
<gene>
    <name evidence="2" type="ORF">OCC_01314</name>
</gene>
<evidence type="ECO:0000313" key="3">
    <source>
        <dbReference type="Proteomes" id="UP000015502"/>
    </source>
</evidence>
<evidence type="ECO:0000259" key="1">
    <source>
        <dbReference type="SMART" id="SM00670"/>
    </source>
</evidence>
<dbReference type="PANTHER" id="PTHR34610">
    <property type="entry name" value="SSL7007 PROTEIN"/>
    <property type="match status" value="1"/>
</dbReference>
<dbReference type="RefSeq" id="WP_004067303.1">
    <property type="nucleotide sequence ID" value="NC_022084.1"/>
</dbReference>
<dbReference type="OrthoDB" id="96391at2157"/>
<dbReference type="SMART" id="SM00670">
    <property type="entry name" value="PINc"/>
    <property type="match status" value="1"/>
</dbReference>
<dbReference type="AlphaFoldDB" id="H3ZLI8"/>